<evidence type="ECO:0000256" key="7">
    <source>
        <dbReference type="ARBA" id="ARBA00022840"/>
    </source>
</evidence>
<dbReference type="GO" id="GO:0005524">
    <property type="term" value="F:ATP binding"/>
    <property type="evidence" value="ECO:0007669"/>
    <property type="project" value="UniProtKB-KW"/>
</dbReference>
<dbReference type="Gene3D" id="1.10.10.60">
    <property type="entry name" value="Homeodomain-like"/>
    <property type="match status" value="1"/>
</dbReference>
<organism evidence="11 12">
    <name type="scientific">Acidipropionibacterium acidipropionici</name>
    <dbReference type="NCBI Taxonomy" id="1748"/>
    <lineage>
        <taxon>Bacteria</taxon>
        <taxon>Bacillati</taxon>
        <taxon>Actinomycetota</taxon>
        <taxon>Actinomycetes</taxon>
        <taxon>Propionibacteriales</taxon>
        <taxon>Propionibacteriaceae</taxon>
        <taxon>Acidipropionibacterium</taxon>
    </lineage>
</organism>
<dbReference type="SUPFAM" id="SSF81301">
    <property type="entry name" value="Nucleotidyltransferase"/>
    <property type="match status" value="1"/>
</dbReference>
<keyword evidence="8" id="KW-0460">Magnesium</keyword>
<dbReference type="Pfam" id="PF01909">
    <property type="entry name" value="NTP_transf_2"/>
    <property type="match status" value="1"/>
</dbReference>
<dbReference type="PANTHER" id="PTHR33571">
    <property type="entry name" value="SSL8005 PROTEIN"/>
    <property type="match status" value="1"/>
</dbReference>
<dbReference type="PANTHER" id="PTHR33571:SF12">
    <property type="entry name" value="BSL3053 PROTEIN"/>
    <property type="match status" value="1"/>
</dbReference>
<proteinExistence type="inferred from homology"/>
<dbReference type="Proteomes" id="UP000075221">
    <property type="component" value="Chromosome"/>
</dbReference>
<dbReference type="OMA" id="INIRHAR"/>
<keyword evidence="5" id="KW-0479">Metal-binding</keyword>
<evidence type="ECO:0000256" key="8">
    <source>
        <dbReference type="ARBA" id="ARBA00022842"/>
    </source>
</evidence>
<evidence type="ECO:0000313" key="12">
    <source>
        <dbReference type="Proteomes" id="UP000075221"/>
    </source>
</evidence>
<dbReference type="GO" id="GO:0046872">
    <property type="term" value="F:metal ion binding"/>
    <property type="evidence" value="ECO:0007669"/>
    <property type="project" value="UniProtKB-KW"/>
</dbReference>
<dbReference type="Gene3D" id="3.30.460.10">
    <property type="entry name" value="Beta Polymerase, domain 2"/>
    <property type="match status" value="1"/>
</dbReference>
<feature type="domain" description="Polymerase nucleotidyl transferase" evidence="10">
    <location>
        <begin position="69"/>
        <end position="140"/>
    </location>
</feature>
<dbReference type="InterPro" id="IPR052038">
    <property type="entry name" value="Type-VII_TA_antitoxin"/>
</dbReference>
<sequence length="142" mass="15708">MIARSRAELEHAVRQAYREGMSQARIAQETGRSQPEVSRLIHFHGTSPLARRLRANAKQVTQIIGESGGRDVRVFGSLATAHDTPDSDVDLLFTMDRPLSLMQISALENRIATLLGSKVDLVPESALRPDLRERIVSEAIPL</sequence>
<evidence type="ECO:0000313" key="11">
    <source>
        <dbReference type="EMBL" id="AMS06989.1"/>
    </source>
</evidence>
<dbReference type="AlphaFoldDB" id="A0AAC8YI48"/>
<dbReference type="GO" id="GO:0016779">
    <property type="term" value="F:nucleotidyltransferase activity"/>
    <property type="evidence" value="ECO:0007669"/>
    <property type="project" value="UniProtKB-KW"/>
</dbReference>
<evidence type="ECO:0000259" key="10">
    <source>
        <dbReference type="Pfam" id="PF01909"/>
    </source>
</evidence>
<gene>
    <name evidence="11" type="ORF">AXH35_04220</name>
</gene>
<protein>
    <submittedName>
        <fullName evidence="11">Toxin-antitoxin system toxin subunit</fullName>
    </submittedName>
</protein>
<dbReference type="GeneID" id="88086643"/>
<comment type="similarity">
    <text evidence="9">Belongs to the MntA antitoxin family.</text>
</comment>
<reference evidence="11 12" key="1">
    <citation type="submission" date="2016-02" db="EMBL/GenBank/DDBJ databases">
        <title>Complete Genome Sequence of Propionibacterium acidipropionici ATCC 55737.</title>
        <authorList>
            <person name="Luna Flores C.H."/>
            <person name="Nielsen L.K."/>
            <person name="Marcellin E."/>
        </authorList>
    </citation>
    <scope>NUCLEOTIDE SEQUENCE [LARGE SCALE GENOMIC DNA]</scope>
    <source>
        <strain evidence="11 12">ATCC 55737</strain>
    </source>
</reference>
<evidence type="ECO:0000256" key="5">
    <source>
        <dbReference type="ARBA" id="ARBA00022723"/>
    </source>
</evidence>
<keyword evidence="6" id="KW-0547">Nucleotide-binding</keyword>
<dbReference type="CDD" id="cd05403">
    <property type="entry name" value="NT_KNTase_like"/>
    <property type="match status" value="1"/>
</dbReference>
<evidence type="ECO:0000256" key="3">
    <source>
        <dbReference type="ARBA" id="ARBA00022679"/>
    </source>
</evidence>
<dbReference type="RefSeq" id="WP_015070857.1">
    <property type="nucleotide sequence ID" value="NZ_CP013126.1"/>
</dbReference>
<comment type="cofactor">
    <cofactor evidence="1">
        <name>Mg(2+)</name>
        <dbReference type="ChEBI" id="CHEBI:18420"/>
    </cofactor>
</comment>
<keyword evidence="4" id="KW-0548">Nucleotidyltransferase</keyword>
<dbReference type="KEGG" id="aaci:ASQ49_11030"/>
<name>A0AAC8YI48_9ACTN</name>
<evidence type="ECO:0000256" key="6">
    <source>
        <dbReference type="ARBA" id="ARBA00022741"/>
    </source>
</evidence>
<evidence type="ECO:0000256" key="1">
    <source>
        <dbReference type="ARBA" id="ARBA00001946"/>
    </source>
</evidence>
<keyword evidence="3" id="KW-0808">Transferase</keyword>
<dbReference type="InterPro" id="IPR043519">
    <property type="entry name" value="NT_sf"/>
</dbReference>
<evidence type="ECO:0000256" key="2">
    <source>
        <dbReference type="ARBA" id="ARBA00022649"/>
    </source>
</evidence>
<keyword evidence="2" id="KW-1277">Toxin-antitoxin system</keyword>
<keyword evidence="7" id="KW-0067">ATP-binding</keyword>
<dbReference type="EMBL" id="CP014352">
    <property type="protein sequence ID" value="AMS06989.1"/>
    <property type="molecule type" value="Genomic_DNA"/>
</dbReference>
<evidence type="ECO:0000256" key="4">
    <source>
        <dbReference type="ARBA" id="ARBA00022695"/>
    </source>
</evidence>
<accession>A0AAC8YI48</accession>
<dbReference type="InterPro" id="IPR002934">
    <property type="entry name" value="Polymerase_NTP_transf_dom"/>
</dbReference>
<evidence type="ECO:0000256" key="9">
    <source>
        <dbReference type="ARBA" id="ARBA00038276"/>
    </source>
</evidence>